<accession>A0A2G9FZR0</accession>
<keyword evidence="4" id="KW-0449">Lipoprotein</keyword>
<evidence type="ECO:0000256" key="3">
    <source>
        <dbReference type="ARBA" id="ARBA00022723"/>
    </source>
</evidence>
<proteinExistence type="inferred from homology"/>
<dbReference type="OrthoDB" id="1110082at2759"/>
<evidence type="ECO:0000313" key="7">
    <source>
        <dbReference type="EMBL" id="PIM98139.1"/>
    </source>
</evidence>
<dbReference type="InterPro" id="IPR006121">
    <property type="entry name" value="HMA_dom"/>
</dbReference>
<comment type="similarity">
    <text evidence="5">Belongs to the HIPP family.</text>
</comment>
<dbReference type="SUPFAM" id="SSF55008">
    <property type="entry name" value="HMA, heavy metal-associated domain"/>
    <property type="match status" value="1"/>
</dbReference>
<dbReference type="PANTHER" id="PTHR45868">
    <property type="entry name" value="HEAVY METAL-ASSOCIATED ISOPRENYLATED PLANT PROTEIN 33-RELATED"/>
    <property type="match status" value="1"/>
</dbReference>
<dbReference type="GO" id="GO:0016020">
    <property type="term" value="C:membrane"/>
    <property type="evidence" value="ECO:0007669"/>
    <property type="project" value="UniProtKB-SubCell"/>
</dbReference>
<dbReference type="Proteomes" id="UP000231279">
    <property type="component" value="Unassembled WGS sequence"/>
</dbReference>
<dbReference type="GO" id="GO:0009626">
    <property type="term" value="P:plant-type hypersensitive response"/>
    <property type="evidence" value="ECO:0007669"/>
    <property type="project" value="UniProtKB-KW"/>
</dbReference>
<name>A0A2G9FZR0_9LAMI</name>
<sequence>MDYQYANLCCVLKVHPRCDACKRHTMEVLSSLDGVYDVTIDAETKTAKIAGQVDPNYCIKALSRCGVHAELLWANLSHPRMNRSSYDYYDYDYTEPYGHRRRRSLPEGMWHEGHHHYPMRSSLPEYSYHHYPMRNSLPEYSYHHYPMRNSLPEYSYHHYPMRNSLPEYSYNGNYYHDGARNVPLYHPRIECLPYVGDESMNYCSIL</sequence>
<dbReference type="Pfam" id="PF00403">
    <property type="entry name" value="HMA"/>
    <property type="match status" value="1"/>
</dbReference>
<comment type="caution">
    <text evidence="7">The sequence shown here is derived from an EMBL/GenBank/DDBJ whole genome shotgun (WGS) entry which is preliminary data.</text>
</comment>
<protein>
    <submittedName>
        <fullName evidence="7">Copper chaperone</fullName>
    </submittedName>
</protein>
<dbReference type="STRING" id="429701.A0A2G9FZR0"/>
<dbReference type="PANTHER" id="PTHR45868:SF63">
    <property type="entry name" value="HMA DOMAIN-CONTAINING PROTEIN"/>
    <property type="match status" value="1"/>
</dbReference>
<keyword evidence="4" id="KW-0636">Prenylation</keyword>
<gene>
    <name evidence="7" type="ORF">CDL12_29383</name>
</gene>
<evidence type="ECO:0000256" key="5">
    <source>
        <dbReference type="ARBA" id="ARBA00024045"/>
    </source>
</evidence>
<feature type="domain" description="HMA" evidence="6">
    <location>
        <begin position="7"/>
        <end position="70"/>
    </location>
</feature>
<evidence type="ECO:0000256" key="1">
    <source>
        <dbReference type="ARBA" id="ARBA00004170"/>
    </source>
</evidence>
<evidence type="ECO:0000259" key="6">
    <source>
        <dbReference type="PROSITE" id="PS50846"/>
    </source>
</evidence>
<keyword evidence="3" id="KW-0479">Metal-binding</keyword>
<evidence type="ECO:0000256" key="2">
    <source>
        <dbReference type="ARBA" id="ARBA00022481"/>
    </source>
</evidence>
<evidence type="ECO:0000313" key="8">
    <source>
        <dbReference type="Proteomes" id="UP000231279"/>
    </source>
</evidence>
<dbReference type="AlphaFoldDB" id="A0A2G9FZR0"/>
<keyword evidence="2" id="KW-0488">Methylation</keyword>
<evidence type="ECO:0000256" key="4">
    <source>
        <dbReference type="ARBA" id="ARBA00023289"/>
    </source>
</evidence>
<dbReference type="InterPro" id="IPR036163">
    <property type="entry name" value="HMA_dom_sf"/>
</dbReference>
<dbReference type="EMBL" id="NKXS01008720">
    <property type="protein sequence ID" value="PIM98139.1"/>
    <property type="molecule type" value="Genomic_DNA"/>
</dbReference>
<dbReference type="GO" id="GO:0046872">
    <property type="term" value="F:metal ion binding"/>
    <property type="evidence" value="ECO:0007669"/>
    <property type="project" value="UniProtKB-KW"/>
</dbReference>
<organism evidence="7 8">
    <name type="scientific">Handroanthus impetiginosus</name>
    <dbReference type="NCBI Taxonomy" id="429701"/>
    <lineage>
        <taxon>Eukaryota</taxon>
        <taxon>Viridiplantae</taxon>
        <taxon>Streptophyta</taxon>
        <taxon>Embryophyta</taxon>
        <taxon>Tracheophyta</taxon>
        <taxon>Spermatophyta</taxon>
        <taxon>Magnoliopsida</taxon>
        <taxon>eudicotyledons</taxon>
        <taxon>Gunneridae</taxon>
        <taxon>Pentapetalae</taxon>
        <taxon>asterids</taxon>
        <taxon>lamiids</taxon>
        <taxon>Lamiales</taxon>
        <taxon>Bignoniaceae</taxon>
        <taxon>Crescentiina</taxon>
        <taxon>Tabebuia alliance</taxon>
        <taxon>Handroanthus</taxon>
    </lineage>
</organism>
<reference evidence="8" key="1">
    <citation type="journal article" date="2018" name="Gigascience">
        <title>Genome assembly of the Pink Ipe (Handroanthus impetiginosus, Bignoniaceae), a highly valued, ecologically keystone Neotropical timber forest tree.</title>
        <authorList>
            <person name="Silva-Junior O.B."/>
            <person name="Grattapaglia D."/>
            <person name="Novaes E."/>
            <person name="Collevatti R.G."/>
        </authorList>
    </citation>
    <scope>NUCLEOTIDE SEQUENCE [LARGE SCALE GENOMIC DNA]</scope>
    <source>
        <strain evidence="8">cv. UFG-1</strain>
    </source>
</reference>
<dbReference type="CDD" id="cd00371">
    <property type="entry name" value="HMA"/>
    <property type="match status" value="1"/>
</dbReference>
<comment type="subcellular location">
    <subcellularLocation>
        <location evidence="1">Membrane</location>
        <topology evidence="1">Peripheral membrane protein</topology>
    </subcellularLocation>
</comment>
<dbReference type="Gene3D" id="3.30.70.100">
    <property type="match status" value="1"/>
</dbReference>
<dbReference type="PROSITE" id="PS50846">
    <property type="entry name" value="HMA_2"/>
    <property type="match status" value="1"/>
</dbReference>
<keyword evidence="8" id="KW-1185">Reference proteome</keyword>